<dbReference type="InterPro" id="IPR003709">
    <property type="entry name" value="VanY-like_core_dom"/>
</dbReference>
<sequence length="281" mass="31781">MKKWGFFVVVVLMLGGIAIKYVSKGFTEEGESKDSQPGSNAFQMVAASQIYQGELLLVNKDNPLHETSIKSDIVKLSEHSELTQGYVLMDTKLRLSRSVAQAFVKMVQAAEQDGVSRFLISSGYRDFAEQEALYREKGSQVALPPGRSEHNLGLSLDVGSSQAEMKRAPEGKWLKKNAWKYGFVLRYPEDKTAITGIQYEPWHFRYVGLPHSAIMQEKDMVLEQYLDYLREKKSLTAEAEGRTYEVTYYPVTDNVMIRIPVNQRYEISGNNVDGVIVTSEK</sequence>
<protein>
    <submittedName>
        <fullName evidence="2">M15 family metallopeptidase</fullName>
    </submittedName>
</protein>
<evidence type="ECO:0000313" key="2">
    <source>
        <dbReference type="EMBL" id="NUU59384.1"/>
    </source>
</evidence>
<dbReference type="PANTHER" id="PTHR34385:SF1">
    <property type="entry name" value="PEPTIDOGLYCAN L-ALANYL-D-GLUTAMATE ENDOPEPTIDASE CWLK"/>
    <property type="match status" value="1"/>
</dbReference>
<gene>
    <name evidence="2" type="ORF">HPT30_03325</name>
</gene>
<dbReference type="Pfam" id="PF02557">
    <property type="entry name" value="VanY"/>
    <property type="match status" value="1"/>
</dbReference>
<keyword evidence="3" id="KW-1185">Reference proteome</keyword>
<proteinExistence type="predicted"/>
<dbReference type="Gene3D" id="3.30.200.180">
    <property type="match status" value="1"/>
</dbReference>
<dbReference type="EMBL" id="JABWCS010000185">
    <property type="protein sequence ID" value="NUU59384.1"/>
    <property type="molecule type" value="Genomic_DNA"/>
</dbReference>
<dbReference type="InterPro" id="IPR052179">
    <property type="entry name" value="DD-CPase-like"/>
</dbReference>
<comment type="caution">
    <text evidence="2">The sequence shown here is derived from an EMBL/GenBank/DDBJ whole genome shotgun (WGS) entry which is preliminary data.</text>
</comment>
<feature type="domain" description="D-alanyl-D-alanine carboxypeptidase-like core" evidence="1">
    <location>
        <begin position="94"/>
        <end position="208"/>
    </location>
</feature>
<name>A0A850EJ00_9BACL</name>
<reference evidence="2" key="1">
    <citation type="submission" date="2020-06" db="EMBL/GenBank/DDBJ databases">
        <title>Paenibacillus sp. nov., isolated from soil.</title>
        <authorList>
            <person name="Seo Y.L."/>
        </authorList>
    </citation>
    <scope>NUCLEOTIDE SEQUENCE [LARGE SCALE GENOMIC DNA]</scope>
    <source>
        <strain evidence="2">JW14</strain>
    </source>
</reference>
<dbReference type="AlphaFoldDB" id="A0A850EJ00"/>
<evidence type="ECO:0000313" key="3">
    <source>
        <dbReference type="Proteomes" id="UP000564806"/>
    </source>
</evidence>
<dbReference type="GO" id="GO:0006508">
    <property type="term" value="P:proteolysis"/>
    <property type="evidence" value="ECO:0007669"/>
    <property type="project" value="InterPro"/>
</dbReference>
<dbReference type="PANTHER" id="PTHR34385">
    <property type="entry name" value="D-ALANYL-D-ALANINE CARBOXYPEPTIDASE"/>
    <property type="match status" value="1"/>
</dbReference>
<dbReference type="SUPFAM" id="SSF55166">
    <property type="entry name" value="Hedgehog/DD-peptidase"/>
    <property type="match status" value="1"/>
</dbReference>
<dbReference type="RefSeq" id="WP_175370071.1">
    <property type="nucleotide sequence ID" value="NZ_JABWCS010000185.1"/>
</dbReference>
<dbReference type="GO" id="GO:0008233">
    <property type="term" value="F:peptidase activity"/>
    <property type="evidence" value="ECO:0007669"/>
    <property type="project" value="InterPro"/>
</dbReference>
<dbReference type="InterPro" id="IPR009045">
    <property type="entry name" value="Zn_M74/Hedgehog-like"/>
</dbReference>
<dbReference type="Proteomes" id="UP000564806">
    <property type="component" value="Unassembled WGS sequence"/>
</dbReference>
<organism evidence="2 3">
    <name type="scientific">Paenibacillus agri</name>
    <dbReference type="NCBI Taxonomy" id="2744309"/>
    <lineage>
        <taxon>Bacteria</taxon>
        <taxon>Bacillati</taxon>
        <taxon>Bacillota</taxon>
        <taxon>Bacilli</taxon>
        <taxon>Bacillales</taxon>
        <taxon>Paenibacillaceae</taxon>
        <taxon>Paenibacillus</taxon>
    </lineage>
</organism>
<dbReference type="CDD" id="cd14852">
    <property type="entry name" value="LD-carboxypeptidase"/>
    <property type="match status" value="1"/>
</dbReference>
<evidence type="ECO:0000259" key="1">
    <source>
        <dbReference type="Pfam" id="PF02557"/>
    </source>
</evidence>
<accession>A0A850EJ00</accession>
<dbReference type="Gene3D" id="3.30.1380.10">
    <property type="match status" value="1"/>
</dbReference>
<dbReference type="InterPro" id="IPR058193">
    <property type="entry name" value="VanY/YodJ_core_dom"/>
</dbReference>